<evidence type="ECO:0000256" key="1">
    <source>
        <dbReference type="SAM" id="MobiDB-lite"/>
    </source>
</evidence>
<sequence>MTRDMMMIDDDDDDDDDDADDAGEHTQPRLANLIRSNPNDLPATMLLLRIVLCFLRNPPWLWQNAARCFGEGPRFGLASRGWWAPAALLGVRFCSFLSSGSVSDCRTQALTPLGSMLLSLAGTQIP</sequence>
<gene>
    <name evidence="2" type="ORF">BO94DRAFT_233479</name>
</gene>
<protein>
    <submittedName>
        <fullName evidence="2">Uncharacterized protein</fullName>
    </submittedName>
</protein>
<feature type="region of interest" description="Disordered" evidence="1">
    <location>
        <begin position="1"/>
        <end position="30"/>
    </location>
</feature>
<dbReference type="RefSeq" id="XP_025463527.1">
    <property type="nucleotide sequence ID" value="XM_025606312.1"/>
</dbReference>
<accession>A0A317VIM1</accession>
<comment type="caution">
    <text evidence="2">The sequence shown here is derived from an EMBL/GenBank/DDBJ whole genome shotgun (WGS) entry which is preliminary data.</text>
</comment>
<keyword evidence="3" id="KW-1185">Reference proteome</keyword>
<dbReference type="GeneID" id="37108455"/>
<feature type="compositionally biased region" description="Acidic residues" evidence="1">
    <location>
        <begin position="7"/>
        <end position="21"/>
    </location>
</feature>
<dbReference type="AlphaFoldDB" id="A0A317VIM1"/>
<reference evidence="2 3" key="1">
    <citation type="submission" date="2016-12" db="EMBL/GenBank/DDBJ databases">
        <title>The genomes of Aspergillus section Nigri reveals drivers in fungal speciation.</title>
        <authorList>
            <consortium name="DOE Joint Genome Institute"/>
            <person name="Vesth T.C."/>
            <person name="Nybo J."/>
            <person name="Theobald S."/>
            <person name="Brandl J."/>
            <person name="Frisvad J.C."/>
            <person name="Nielsen K.F."/>
            <person name="Lyhne E.K."/>
            <person name="Kogle M.E."/>
            <person name="Kuo A."/>
            <person name="Riley R."/>
            <person name="Clum A."/>
            <person name="Nolan M."/>
            <person name="Lipzen A."/>
            <person name="Salamov A."/>
            <person name="Henrissat B."/>
            <person name="Wiebenga A."/>
            <person name="De Vries R.P."/>
            <person name="Grigoriev I.V."/>
            <person name="Mortensen U.H."/>
            <person name="Andersen M.R."/>
            <person name="Baker S.E."/>
        </authorList>
    </citation>
    <scope>NUCLEOTIDE SEQUENCE [LARGE SCALE GENOMIC DNA]</scope>
    <source>
        <strain evidence="2 3">CBS 115572</strain>
    </source>
</reference>
<dbReference type="Proteomes" id="UP000246702">
    <property type="component" value="Unassembled WGS sequence"/>
</dbReference>
<proteinExistence type="predicted"/>
<dbReference type="EMBL" id="MSFK01000031">
    <property type="protein sequence ID" value="PWY73775.1"/>
    <property type="molecule type" value="Genomic_DNA"/>
</dbReference>
<evidence type="ECO:0000313" key="3">
    <source>
        <dbReference type="Proteomes" id="UP000246702"/>
    </source>
</evidence>
<name>A0A317VIM1_9EURO</name>
<evidence type="ECO:0000313" key="2">
    <source>
        <dbReference type="EMBL" id="PWY73775.1"/>
    </source>
</evidence>
<organism evidence="2 3">
    <name type="scientific">Aspergillus sclerotioniger CBS 115572</name>
    <dbReference type="NCBI Taxonomy" id="1450535"/>
    <lineage>
        <taxon>Eukaryota</taxon>
        <taxon>Fungi</taxon>
        <taxon>Dikarya</taxon>
        <taxon>Ascomycota</taxon>
        <taxon>Pezizomycotina</taxon>
        <taxon>Eurotiomycetes</taxon>
        <taxon>Eurotiomycetidae</taxon>
        <taxon>Eurotiales</taxon>
        <taxon>Aspergillaceae</taxon>
        <taxon>Aspergillus</taxon>
        <taxon>Aspergillus subgen. Circumdati</taxon>
    </lineage>
</organism>